<name>A0A951J129_9BACT</name>
<dbReference type="Proteomes" id="UP000727490">
    <property type="component" value="Unassembled WGS sequence"/>
</dbReference>
<evidence type="ECO:0000313" key="1">
    <source>
        <dbReference type="EMBL" id="MBW3469531.1"/>
    </source>
</evidence>
<organism evidence="1 2">
    <name type="scientific">Arthrospiribacter ruber</name>
    <dbReference type="NCBI Taxonomy" id="2487934"/>
    <lineage>
        <taxon>Bacteria</taxon>
        <taxon>Pseudomonadati</taxon>
        <taxon>Bacteroidota</taxon>
        <taxon>Cytophagia</taxon>
        <taxon>Cytophagales</taxon>
        <taxon>Cyclobacteriaceae</taxon>
        <taxon>Arthrospiribacter</taxon>
    </lineage>
</organism>
<proteinExistence type="predicted"/>
<accession>A0A951J129</accession>
<comment type="caution">
    <text evidence="1">The sequence shown here is derived from an EMBL/GenBank/DDBJ whole genome shotgun (WGS) entry which is preliminary data.</text>
</comment>
<evidence type="ECO:0000313" key="2">
    <source>
        <dbReference type="Proteomes" id="UP000727490"/>
    </source>
</evidence>
<dbReference type="EMBL" id="RPHB01000008">
    <property type="protein sequence ID" value="MBW3469531.1"/>
    <property type="molecule type" value="Genomic_DNA"/>
</dbReference>
<dbReference type="RefSeq" id="WP_219292699.1">
    <property type="nucleotide sequence ID" value="NZ_RPHB01000008.1"/>
</dbReference>
<gene>
    <name evidence="1" type="ORF">EGN73_17160</name>
</gene>
<keyword evidence="2" id="KW-1185">Reference proteome</keyword>
<dbReference type="AlphaFoldDB" id="A0A951J129"/>
<reference evidence="1 2" key="1">
    <citation type="journal article" date="2020" name="Syst. Appl. Microbiol.">
        <title>Arthrospiribacter ruber gen. nov., sp. nov., a novel bacterium isolated from Arthrospira cultures.</title>
        <authorList>
            <person name="Waleron M."/>
            <person name="Misztak A."/>
            <person name="Waleron M.M."/>
            <person name="Furmaniak M."/>
            <person name="Mrozik A."/>
            <person name="Waleron K."/>
        </authorList>
    </citation>
    <scope>NUCLEOTIDE SEQUENCE [LARGE SCALE GENOMIC DNA]</scope>
    <source>
        <strain evidence="1 2">DPMB0001</strain>
    </source>
</reference>
<protein>
    <submittedName>
        <fullName evidence="1">Uncharacterized protein</fullName>
    </submittedName>
</protein>
<sequence>MHSEHGQADRWFIISHQKLQRKEWKVCNIILVTSENLGFVLRQLDGEQIQQYQDYAMELCRNVIKEIVVFRLESIISNSHKKIFLVTIDRTIRSAF</sequence>